<keyword evidence="8" id="KW-1185">Reference proteome</keyword>
<dbReference type="VEuPathDB" id="AmoebaDB:NF0062290"/>
<dbReference type="GO" id="GO:0003677">
    <property type="term" value="F:DNA binding"/>
    <property type="evidence" value="ECO:0007669"/>
    <property type="project" value="UniProtKB-KW"/>
</dbReference>
<dbReference type="AlphaFoldDB" id="A0A6A5BRQ6"/>
<evidence type="ECO:0000259" key="6">
    <source>
        <dbReference type="PROSITE" id="PS51519"/>
    </source>
</evidence>
<dbReference type="VEuPathDB" id="AmoebaDB:FDP41_003364"/>
<evidence type="ECO:0000256" key="5">
    <source>
        <dbReference type="SAM" id="MobiDB-lite"/>
    </source>
</evidence>
<evidence type="ECO:0000256" key="4">
    <source>
        <dbReference type="ARBA" id="ARBA00023242"/>
    </source>
</evidence>
<name>A0A6A5BRQ6_NAEFO</name>
<proteinExistence type="predicted"/>
<keyword evidence="1" id="KW-0805">Transcription regulation</keyword>
<dbReference type="VEuPathDB" id="AmoebaDB:NfTy_040970"/>
<gene>
    <name evidence="7" type="ORF">FDP41_003364</name>
</gene>
<evidence type="ECO:0000256" key="2">
    <source>
        <dbReference type="ARBA" id="ARBA00023125"/>
    </source>
</evidence>
<keyword evidence="2" id="KW-0238">DNA-binding</keyword>
<comment type="caution">
    <text evidence="7">The sequence shown here is derived from an EMBL/GenBank/DDBJ whole genome shotgun (WGS) entry which is preliminary data.</text>
</comment>
<evidence type="ECO:0000313" key="7">
    <source>
        <dbReference type="EMBL" id="KAF0977372.1"/>
    </source>
</evidence>
<dbReference type="GeneID" id="68110582"/>
<dbReference type="OrthoDB" id="6270329at2759"/>
<dbReference type="RefSeq" id="XP_044562085.1">
    <property type="nucleotide sequence ID" value="XM_044706660.1"/>
</dbReference>
<evidence type="ECO:0000256" key="1">
    <source>
        <dbReference type="ARBA" id="ARBA00023015"/>
    </source>
</evidence>
<feature type="domain" description="RWP-RK" evidence="6">
    <location>
        <begin position="78"/>
        <end position="169"/>
    </location>
</feature>
<evidence type="ECO:0000256" key="3">
    <source>
        <dbReference type="ARBA" id="ARBA00023163"/>
    </source>
</evidence>
<keyword evidence="4" id="KW-0539">Nucleus</keyword>
<feature type="region of interest" description="Disordered" evidence="5">
    <location>
        <begin position="1"/>
        <end position="20"/>
    </location>
</feature>
<evidence type="ECO:0000313" key="8">
    <source>
        <dbReference type="Proteomes" id="UP000444721"/>
    </source>
</evidence>
<dbReference type="InterPro" id="IPR003035">
    <property type="entry name" value="RWP-RK_dom"/>
</dbReference>
<accession>A0A6A5BRQ6</accession>
<dbReference type="PROSITE" id="PS51519">
    <property type="entry name" value="RWP_RK"/>
    <property type="match status" value="1"/>
</dbReference>
<reference evidence="7 8" key="1">
    <citation type="journal article" date="2019" name="Sci. Rep.">
        <title>Nanopore sequencing improves the draft genome of the human pathogenic amoeba Naegleria fowleri.</title>
        <authorList>
            <person name="Liechti N."/>
            <person name="Schurch N."/>
            <person name="Bruggmann R."/>
            <person name="Wittwer M."/>
        </authorList>
    </citation>
    <scope>NUCLEOTIDE SEQUENCE [LARGE SCALE GENOMIC DNA]</scope>
    <source>
        <strain evidence="7 8">ATCC 30894</strain>
    </source>
</reference>
<organism evidence="7 8">
    <name type="scientific">Naegleria fowleri</name>
    <name type="common">Brain eating amoeba</name>
    <dbReference type="NCBI Taxonomy" id="5763"/>
    <lineage>
        <taxon>Eukaryota</taxon>
        <taxon>Discoba</taxon>
        <taxon>Heterolobosea</taxon>
        <taxon>Tetramitia</taxon>
        <taxon>Eutetramitia</taxon>
        <taxon>Vahlkampfiidae</taxon>
        <taxon>Naegleria</taxon>
    </lineage>
</organism>
<dbReference type="EMBL" id="VFQX01000034">
    <property type="protein sequence ID" value="KAF0977372.1"/>
    <property type="molecule type" value="Genomic_DNA"/>
</dbReference>
<sequence>MAVKPLPHNEQQQKAMLPSKRKTFESEGKFFYEVSNSSSHHHSSRYSSTTTITTTTTISTEKMQQNMQHGAKFEGKRKFEGIVKQQRTSPILPSASCRLQVSLEEMSKYFHSPQSIAARMLGVSVSTLKRRYKEVSNGNRWPYSKMSLNEKKKSLWFYINEEDESETTISNECHLVLQKAFQNCTLPPSFYFSDKRKKITFLKYRPSTDNSQEKR</sequence>
<keyword evidence="3" id="KW-0804">Transcription</keyword>
<protein>
    <recommendedName>
        <fullName evidence="6">RWP-RK domain-containing protein</fullName>
    </recommendedName>
</protein>
<dbReference type="Pfam" id="PF02042">
    <property type="entry name" value="RWP-RK"/>
    <property type="match status" value="1"/>
</dbReference>
<dbReference type="Proteomes" id="UP000444721">
    <property type="component" value="Unassembled WGS sequence"/>
</dbReference>